<gene>
    <name evidence="4" type="ORF">SCF082_LOCUS32184</name>
</gene>
<feature type="region of interest" description="Disordered" evidence="2">
    <location>
        <begin position="575"/>
        <end position="597"/>
    </location>
</feature>
<evidence type="ECO:0000313" key="5">
    <source>
        <dbReference type="Proteomes" id="UP001642464"/>
    </source>
</evidence>
<keyword evidence="5" id="KW-1185">Reference proteome</keyword>
<organism evidence="4 5">
    <name type="scientific">Durusdinium trenchii</name>
    <dbReference type="NCBI Taxonomy" id="1381693"/>
    <lineage>
        <taxon>Eukaryota</taxon>
        <taxon>Sar</taxon>
        <taxon>Alveolata</taxon>
        <taxon>Dinophyceae</taxon>
        <taxon>Suessiales</taxon>
        <taxon>Symbiodiniaceae</taxon>
        <taxon>Durusdinium</taxon>
    </lineage>
</organism>
<evidence type="ECO:0000256" key="1">
    <source>
        <dbReference type="PROSITE-ProRule" id="PRU00047"/>
    </source>
</evidence>
<feature type="compositionally biased region" description="Low complexity" evidence="2">
    <location>
        <begin position="575"/>
        <end position="595"/>
    </location>
</feature>
<keyword evidence="1" id="KW-0479">Metal-binding</keyword>
<keyword evidence="1" id="KW-0862">Zinc</keyword>
<feature type="compositionally biased region" description="Polar residues" evidence="2">
    <location>
        <begin position="526"/>
        <end position="537"/>
    </location>
</feature>
<feature type="compositionally biased region" description="Low complexity" evidence="2">
    <location>
        <begin position="17"/>
        <end position="26"/>
    </location>
</feature>
<sequence>MPPPADASSIPVPEEASGSVSSSTSLPWSSLPKFIPGTTNVQEYTQKMKFIASIWPKEHLEVLAPRAALLVEGAAFHKVMRISPEKLKTNSVDGVITLVETLGGSWGMTMLEEQYETFERALYGTLQKSDESHDSYVARSEVHFEELLARGTTLEEIRAYVLLRQSTLSPDDRKKIVLDQGGKLRYPEVTKASRLLGSPFFQDLQGNKSSKTKVYDVNLTECDSEPAFAASHDAESGVSHPASSTEALTFLTALDDEVDGDYIEALVAQNDEDACAVQQFEQELEEFLQDTPSMHDALVTYIDARQKLQDKRKTRGFWPVQSSSNPYSKGGKKGKAAKGGGKAKNREQLLARIARSHCRACGERGHWRAECPNRANSSTTQTRESANLAEASFDSGMPPLLESLSDPAEDVLEVFSDASQASVDRPTDFESIVEGSKGIRQVSEVLIQVLSMLLHCSLQIMENPTAIDAEGDMPVNELQTMLIELQSQLQSQRAMLEDVLEQRPNQRGASSPARAGTMRNPPSPSQAPGLQAQSETSETAWELLVTEELMQRAQVQAVTTPVPTMTPAAVSTVRATGTSSSTPMPSMSTPGTATSQPLTDQHVQAWPVIPEPDQLPNLPPALGMWGTKPIGWGKKRKGKDYRTVRNEDPGYVQWLIQRFASLTPEQKDYVAYVRSMNTWLRTVQQRQSANRIPIQ</sequence>
<dbReference type="InterPro" id="IPR036875">
    <property type="entry name" value="Znf_CCHC_sf"/>
</dbReference>
<feature type="region of interest" description="Disordered" evidence="2">
    <location>
        <begin position="312"/>
        <end position="344"/>
    </location>
</feature>
<name>A0ABP0NCD8_9DINO</name>
<feature type="region of interest" description="Disordered" evidence="2">
    <location>
        <begin position="501"/>
        <end position="537"/>
    </location>
</feature>
<feature type="domain" description="CCHC-type" evidence="3">
    <location>
        <begin position="358"/>
        <end position="373"/>
    </location>
</feature>
<dbReference type="SMART" id="SM00343">
    <property type="entry name" value="ZnF_C2HC"/>
    <property type="match status" value="1"/>
</dbReference>
<dbReference type="EMBL" id="CAXAMM010027757">
    <property type="protein sequence ID" value="CAK9061450.1"/>
    <property type="molecule type" value="Genomic_DNA"/>
</dbReference>
<dbReference type="SUPFAM" id="SSF57756">
    <property type="entry name" value="Retrovirus zinc finger-like domains"/>
    <property type="match status" value="1"/>
</dbReference>
<reference evidence="4 5" key="1">
    <citation type="submission" date="2024-02" db="EMBL/GenBank/DDBJ databases">
        <authorList>
            <person name="Chen Y."/>
            <person name="Shah S."/>
            <person name="Dougan E. K."/>
            <person name="Thang M."/>
            <person name="Chan C."/>
        </authorList>
    </citation>
    <scope>NUCLEOTIDE SEQUENCE [LARGE SCALE GENOMIC DNA]</scope>
</reference>
<evidence type="ECO:0000313" key="4">
    <source>
        <dbReference type="EMBL" id="CAK9061450.1"/>
    </source>
</evidence>
<evidence type="ECO:0000259" key="3">
    <source>
        <dbReference type="PROSITE" id="PS50158"/>
    </source>
</evidence>
<accession>A0ABP0NCD8</accession>
<dbReference type="Gene3D" id="4.10.60.10">
    <property type="entry name" value="Zinc finger, CCHC-type"/>
    <property type="match status" value="1"/>
</dbReference>
<dbReference type="Proteomes" id="UP001642464">
    <property type="component" value="Unassembled WGS sequence"/>
</dbReference>
<evidence type="ECO:0000256" key="2">
    <source>
        <dbReference type="SAM" id="MobiDB-lite"/>
    </source>
</evidence>
<dbReference type="InterPro" id="IPR001878">
    <property type="entry name" value="Znf_CCHC"/>
</dbReference>
<proteinExistence type="predicted"/>
<protein>
    <submittedName>
        <fullName evidence="4">CCHC-type domain-containing protein</fullName>
    </submittedName>
</protein>
<feature type="region of interest" description="Disordered" evidence="2">
    <location>
        <begin position="1"/>
        <end position="26"/>
    </location>
</feature>
<dbReference type="PROSITE" id="PS50158">
    <property type="entry name" value="ZF_CCHC"/>
    <property type="match status" value="1"/>
</dbReference>
<comment type="caution">
    <text evidence="4">The sequence shown here is derived from an EMBL/GenBank/DDBJ whole genome shotgun (WGS) entry which is preliminary data.</text>
</comment>
<keyword evidence="1" id="KW-0863">Zinc-finger</keyword>